<evidence type="ECO:0000313" key="9">
    <source>
        <dbReference type="RefSeq" id="XP_033539080.1"/>
    </source>
</evidence>
<organism evidence="7">
    <name type="scientific">Eremomyces bilateralis CBS 781.70</name>
    <dbReference type="NCBI Taxonomy" id="1392243"/>
    <lineage>
        <taxon>Eukaryota</taxon>
        <taxon>Fungi</taxon>
        <taxon>Dikarya</taxon>
        <taxon>Ascomycota</taxon>
        <taxon>Pezizomycotina</taxon>
        <taxon>Dothideomycetes</taxon>
        <taxon>Dothideomycetes incertae sedis</taxon>
        <taxon>Eremomycetales</taxon>
        <taxon>Eremomycetaceae</taxon>
        <taxon>Eremomyces</taxon>
    </lineage>
</organism>
<evidence type="ECO:0000256" key="3">
    <source>
        <dbReference type="ARBA" id="ARBA00022525"/>
    </source>
</evidence>
<reference evidence="7 9" key="1">
    <citation type="submission" date="2020-01" db="EMBL/GenBank/DDBJ databases">
        <authorList>
            <consortium name="DOE Joint Genome Institute"/>
            <person name="Haridas S."/>
            <person name="Albert R."/>
            <person name="Binder M."/>
            <person name="Bloem J."/>
            <person name="Labutti K."/>
            <person name="Salamov A."/>
            <person name="Andreopoulos B."/>
            <person name="Baker S.E."/>
            <person name="Barry K."/>
            <person name="Bills G."/>
            <person name="Bluhm B.H."/>
            <person name="Cannon C."/>
            <person name="Castanera R."/>
            <person name="Culley D.E."/>
            <person name="Daum C."/>
            <person name="Ezra D."/>
            <person name="Gonzalez J.B."/>
            <person name="Henrissat B."/>
            <person name="Kuo A."/>
            <person name="Liang C."/>
            <person name="Lipzen A."/>
            <person name="Lutzoni F."/>
            <person name="Magnuson J."/>
            <person name="Mondo S."/>
            <person name="Nolan M."/>
            <person name="Ohm R."/>
            <person name="Pangilinan J."/>
            <person name="Park H.-J."/>
            <person name="Ramirez L."/>
            <person name="Alfaro M."/>
            <person name="Sun H."/>
            <person name="Tritt A."/>
            <person name="Yoshinaga Y."/>
            <person name="Zwiers L.-H."/>
            <person name="Turgeon B.G."/>
            <person name="Goodwin S.B."/>
            <person name="Spatafora J.W."/>
            <person name="Crous P.W."/>
            <person name="Grigoriev I.V."/>
        </authorList>
    </citation>
    <scope>NUCLEOTIDE SEQUENCE</scope>
    <source>
        <strain evidence="7 9">CBS 781.70</strain>
    </source>
</reference>
<feature type="domain" description="Auxiliary Activity family 9 catalytic" evidence="6">
    <location>
        <begin position="21"/>
        <end position="227"/>
    </location>
</feature>
<dbReference type="Gene3D" id="2.70.50.70">
    <property type="match status" value="1"/>
</dbReference>
<sequence length="369" mass="39626">MAIQTKYFLLALAATRQAISHTGFAELFVNGVGQGDGTCVRMKNDPGTVTSPIAGIGSNDMACNANGATGVARVCQVPDGATLSFEFRSWMDDYTRGVIDPGHKGPCAVYLKKVDSAIDDKGAGDGWFKIAADGYDEGAGKWCTDKVIEKGHLDVALPQGLEGGYYLVRPELLALHFAHRGEPQFYTGCAQIFLKSSGNKKPKSTVSIPGYVQSGDKSLTFDIYDSPLKLPYSLPGPDVASFTGSSKREVGTIDRRAVQKTQTEGLKPEGCILENANWCGVEVPSYSDEKSCWSSSKECWAQSKKCFDSAPPTGSANCKIWEKKCEAINSACNSRNFDGPPNKDKVLTPVARRVKANGVRAASPLRLTV</sequence>
<keyword evidence="5" id="KW-0119">Carbohydrate metabolism</keyword>
<proteinExistence type="predicted"/>
<dbReference type="CDD" id="cd21175">
    <property type="entry name" value="LPMO_AA9"/>
    <property type="match status" value="1"/>
</dbReference>
<accession>A0A6G1GHU7</accession>
<evidence type="ECO:0000256" key="2">
    <source>
        <dbReference type="ARBA" id="ARBA00004613"/>
    </source>
</evidence>
<dbReference type="GO" id="GO:0030245">
    <property type="term" value="P:cellulose catabolic process"/>
    <property type="evidence" value="ECO:0007669"/>
    <property type="project" value="UniProtKB-UniRule"/>
</dbReference>
<dbReference type="AlphaFoldDB" id="A0A6G1GHU7"/>
<evidence type="ECO:0000256" key="1">
    <source>
        <dbReference type="ARBA" id="ARBA00001973"/>
    </source>
</evidence>
<protein>
    <recommendedName>
        <fullName evidence="5">AA9 family lytic polysaccharide monooxygenase</fullName>
        <ecNumber evidence="5">1.14.99.56</ecNumber>
    </recommendedName>
    <alternativeName>
        <fullName evidence="5">Endo-beta-1,4-glucanase</fullName>
    </alternativeName>
    <alternativeName>
        <fullName evidence="5">Glycosyl hydrolase 61 family protein</fullName>
    </alternativeName>
</protein>
<dbReference type="Pfam" id="PF03443">
    <property type="entry name" value="AA9"/>
    <property type="match status" value="1"/>
</dbReference>
<dbReference type="Proteomes" id="UP000504638">
    <property type="component" value="Unplaced"/>
</dbReference>
<keyword evidence="8" id="KW-1185">Reference proteome</keyword>
<keyword evidence="4 5" id="KW-1015">Disulfide bond</keyword>
<evidence type="ECO:0000313" key="8">
    <source>
        <dbReference type="Proteomes" id="UP000504638"/>
    </source>
</evidence>
<dbReference type="InterPro" id="IPR005103">
    <property type="entry name" value="AA9_LPMO"/>
</dbReference>
<keyword evidence="5" id="KW-0624">Polysaccharide degradation</keyword>
<dbReference type="GO" id="GO:0030248">
    <property type="term" value="F:cellulose binding"/>
    <property type="evidence" value="ECO:0007669"/>
    <property type="project" value="UniProtKB-UniRule"/>
</dbReference>
<evidence type="ECO:0000256" key="4">
    <source>
        <dbReference type="ARBA" id="ARBA00023157"/>
    </source>
</evidence>
<evidence type="ECO:0000259" key="6">
    <source>
        <dbReference type="Pfam" id="PF03443"/>
    </source>
</evidence>
<comment type="domain">
    <text evidence="5">Has a modular structure: an endo-beta-1,4-glucanase catalytic module at the N-terminus, a linker rich in serines and threonines, and a C-terminal carbohydrate-binding module (CBM).</text>
</comment>
<dbReference type="RefSeq" id="XP_033539080.1">
    <property type="nucleotide sequence ID" value="XM_033676912.1"/>
</dbReference>
<dbReference type="InterPro" id="IPR049892">
    <property type="entry name" value="AA9"/>
</dbReference>
<comment type="cofactor">
    <cofactor evidence="1">
        <name>Cu(2+)</name>
        <dbReference type="ChEBI" id="CHEBI:29036"/>
    </cofactor>
</comment>
<dbReference type="EC" id="1.14.99.56" evidence="5"/>
<dbReference type="GO" id="GO:0005576">
    <property type="term" value="C:extracellular region"/>
    <property type="evidence" value="ECO:0007669"/>
    <property type="project" value="UniProtKB-SubCell"/>
</dbReference>
<evidence type="ECO:0000256" key="5">
    <source>
        <dbReference type="RuleBase" id="RU368122"/>
    </source>
</evidence>
<name>A0A6G1GHU7_9PEZI</name>
<comment type="catalytic activity">
    <reaction evidence="5">
        <text>[(1-&gt;4)-beta-D-glucosyl]n+m + reduced acceptor + O2 = 4-dehydro-beta-D-glucosyl-[(1-&gt;4)-beta-D-glucosyl]n-1 + [(1-&gt;4)-beta-D-glucosyl]m + acceptor + H2O.</text>
        <dbReference type="EC" id="1.14.99.56"/>
    </reaction>
</comment>
<dbReference type="GO" id="GO:0008810">
    <property type="term" value="F:cellulase activity"/>
    <property type="evidence" value="ECO:0007669"/>
    <property type="project" value="UniProtKB-UniRule"/>
</dbReference>
<reference evidence="9" key="3">
    <citation type="submission" date="2025-04" db="UniProtKB">
        <authorList>
            <consortium name="RefSeq"/>
        </authorList>
    </citation>
    <scope>IDENTIFICATION</scope>
    <source>
        <strain evidence="9">CBS 781.70</strain>
    </source>
</reference>
<reference evidence="9" key="2">
    <citation type="submission" date="2020-04" db="EMBL/GenBank/DDBJ databases">
        <authorList>
            <consortium name="NCBI Genome Project"/>
        </authorList>
    </citation>
    <scope>NUCLEOTIDE SEQUENCE</scope>
    <source>
        <strain evidence="9">CBS 781.70</strain>
    </source>
</reference>
<comment type="subcellular location">
    <subcellularLocation>
        <location evidence="2 5">Secreted</location>
    </subcellularLocation>
</comment>
<comment type="function">
    <text evidence="5">Lytic polysaccharide monooxygenase (LMPO) that depolymerizes crystalline and amorphous polysaccharides via the oxidation of scissile alpha- or beta-(1-4)-glycosidic bonds, yielding C1 and/or C4 oxidation products. Catalysis by LPMOs requires the reduction of the active-site copper from Cu(II) to Cu(I) by a reducing agent and H(2)O(2) or O(2) as a cosubstrate.</text>
</comment>
<dbReference type="PANTHER" id="PTHR33353:SF32">
    <property type="entry name" value="ENDO-BETA-1,4-GLUCANASE D"/>
    <property type="match status" value="1"/>
</dbReference>
<evidence type="ECO:0000313" key="7">
    <source>
        <dbReference type="EMBL" id="KAF1817449.1"/>
    </source>
</evidence>
<dbReference type="GeneID" id="54417482"/>
<dbReference type="OrthoDB" id="5985073at2759"/>
<gene>
    <name evidence="7 9" type="ORF">P152DRAFT_408077</name>
</gene>
<keyword evidence="3 5" id="KW-0964">Secreted</keyword>
<keyword evidence="5" id="KW-0136">Cellulose degradation</keyword>
<dbReference type="PANTHER" id="PTHR33353">
    <property type="entry name" value="PUTATIVE (AFU_ORTHOLOGUE AFUA_1G12560)-RELATED"/>
    <property type="match status" value="1"/>
</dbReference>
<dbReference type="EMBL" id="ML975149">
    <property type="protein sequence ID" value="KAF1817449.1"/>
    <property type="molecule type" value="Genomic_DNA"/>
</dbReference>